<dbReference type="PANTHER" id="PTHR19303:SF73">
    <property type="entry name" value="PROTEIN PDC2"/>
    <property type="match status" value="1"/>
</dbReference>
<feature type="domain" description="DDE-1" evidence="1">
    <location>
        <begin position="1"/>
        <end position="104"/>
    </location>
</feature>
<dbReference type="InterPro" id="IPR004875">
    <property type="entry name" value="DDE_SF_endonuclease_dom"/>
</dbReference>
<dbReference type="InterPro" id="IPR050863">
    <property type="entry name" value="CenT-Element_Derived"/>
</dbReference>
<dbReference type="PANTHER" id="PTHR19303">
    <property type="entry name" value="TRANSPOSON"/>
    <property type="match status" value="1"/>
</dbReference>
<evidence type="ECO:0000313" key="3">
    <source>
        <dbReference type="Proteomes" id="UP000821866"/>
    </source>
</evidence>
<reference evidence="2" key="1">
    <citation type="journal article" date="2020" name="Cell">
        <title>Large-Scale Comparative Analyses of Tick Genomes Elucidate Their Genetic Diversity and Vector Capacities.</title>
        <authorList>
            <consortium name="Tick Genome and Microbiome Consortium (TIGMIC)"/>
            <person name="Jia N."/>
            <person name="Wang J."/>
            <person name="Shi W."/>
            <person name="Du L."/>
            <person name="Sun Y."/>
            <person name="Zhan W."/>
            <person name="Jiang J.F."/>
            <person name="Wang Q."/>
            <person name="Zhang B."/>
            <person name="Ji P."/>
            <person name="Bell-Sakyi L."/>
            <person name="Cui X.M."/>
            <person name="Yuan T.T."/>
            <person name="Jiang B.G."/>
            <person name="Yang W.F."/>
            <person name="Lam T.T."/>
            <person name="Chang Q.C."/>
            <person name="Ding S.J."/>
            <person name="Wang X.J."/>
            <person name="Zhu J.G."/>
            <person name="Ruan X.D."/>
            <person name="Zhao L."/>
            <person name="Wei J.T."/>
            <person name="Ye R.Z."/>
            <person name="Que T.C."/>
            <person name="Du C.H."/>
            <person name="Zhou Y.H."/>
            <person name="Cheng J.X."/>
            <person name="Dai P.F."/>
            <person name="Guo W.B."/>
            <person name="Han X.H."/>
            <person name="Huang E.J."/>
            <person name="Li L.F."/>
            <person name="Wei W."/>
            <person name="Gao Y.C."/>
            <person name="Liu J.Z."/>
            <person name="Shao H.Z."/>
            <person name="Wang X."/>
            <person name="Wang C.C."/>
            <person name="Yang T.C."/>
            <person name="Huo Q.B."/>
            <person name="Li W."/>
            <person name="Chen H.Y."/>
            <person name="Chen S.E."/>
            <person name="Zhou L.G."/>
            <person name="Ni X.B."/>
            <person name="Tian J.H."/>
            <person name="Sheng Y."/>
            <person name="Liu T."/>
            <person name="Pan Y.S."/>
            <person name="Xia L.Y."/>
            <person name="Li J."/>
            <person name="Zhao F."/>
            <person name="Cao W.C."/>
        </authorList>
    </citation>
    <scope>NUCLEOTIDE SEQUENCE</scope>
    <source>
        <strain evidence="2">Rmic-2018</strain>
    </source>
</reference>
<dbReference type="GO" id="GO:0003677">
    <property type="term" value="F:DNA binding"/>
    <property type="evidence" value="ECO:0007669"/>
    <property type="project" value="TreeGrafter"/>
</dbReference>
<dbReference type="GO" id="GO:0005634">
    <property type="term" value="C:nucleus"/>
    <property type="evidence" value="ECO:0007669"/>
    <property type="project" value="TreeGrafter"/>
</dbReference>
<accession>A0A9J6E0M7</accession>
<proteinExistence type="predicted"/>
<organism evidence="2 3">
    <name type="scientific">Rhipicephalus microplus</name>
    <name type="common">Cattle tick</name>
    <name type="synonym">Boophilus microplus</name>
    <dbReference type="NCBI Taxonomy" id="6941"/>
    <lineage>
        <taxon>Eukaryota</taxon>
        <taxon>Metazoa</taxon>
        <taxon>Ecdysozoa</taxon>
        <taxon>Arthropoda</taxon>
        <taxon>Chelicerata</taxon>
        <taxon>Arachnida</taxon>
        <taxon>Acari</taxon>
        <taxon>Parasitiformes</taxon>
        <taxon>Ixodida</taxon>
        <taxon>Ixodoidea</taxon>
        <taxon>Ixodidae</taxon>
        <taxon>Rhipicephalinae</taxon>
        <taxon>Rhipicephalus</taxon>
        <taxon>Boophilus</taxon>
    </lineage>
</organism>
<comment type="caution">
    <text evidence="2">The sequence shown here is derived from an EMBL/GenBank/DDBJ whole genome shotgun (WGS) entry which is preliminary data.</text>
</comment>
<protein>
    <recommendedName>
        <fullName evidence="1">DDE-1 domain-containing protein</fullName>
    </recommendedName>
</protein>
<dbReference type="Proteomes" id="UP000821866">
    <property type="component" value="Chromosome 4"/>
</dbReference>
<keyword evidence="3" id="KW-1185">Reference proteome</keyword>
<dbReference type="Pfam" id="PF03184">
    <property type="entry name" value="DDE_1"/>
    <property type="match status" value="1"/>
</dbReference>
<sequence length="156" mass="17706">MTAQLFEEYVHHQLDCRFAAKKRSLLIVLDNASVHVDVGNLSAIKLLLSPPNTTALAQPFDQSIFRSVTQIYRKNLLRRMLIAMESDKTYRIDFLGAIHLLIDASTICNDAELYRASTVQDPEGGIGEKEDGEDTEDCESLLVEVRKWQKTQRCHV</sequence>
<name>A0A9J6E0M7_RHIMP</name>
<reference evidence="2" key="2">
    <citation type="submission" date="2021-09" db="EMBL/GenBank/DDBJ databases">
        <authorList>
            <person name="Jia N."/>
            <person name="Wang J."/>
            <person name="Shi W."/>
            <person name="Du L."/>
            <person name="Sun Y."/>
            <person name="Zhan W."/>
            <person name="Jiang J."/>
            <person name="Wang Q."/>
            <person name="Zhang B."/>
            <person name="Ji P."/>
            <person name="Sakyi L.B."/>
            <person name="Cui X."/>
            <person name="Yuan T."/>
            <person name="Jiang B."/>
            <person name="Yang W."/>
            <person name="Lam T.T.-Y."/>
            <person name="Chang Q."/>
            <person name="Ding S."/>
            <person name="Wang X."/>
            <person name="Zhu J."/>
            <person name="Ruan X."/>
            <person name="Zhao L."/>
            <person name="Wei J."/>
            <person name="Que T."/>
            <person name="Du C."/>
            <person name="Cheng J."/>
            <person name="Dai P."/>
            <person name="Han X."/>
            <person name="Huang E."/>
            <person name="Gao Y."/>
            <person name="Liu J."/>
            <person name="Shao H."/>
            <person name="Ye R."/>
            <person name="Li L."/>
            <person name="Wei W."/>
            <person name="Wang X."/>
            <person name="Wang C."/>
            <person name="Huo Q."/>
            <person name="Li W."/>
            <person name="Guo W."/>
            <person name="Chen H."/>
            <person name="Chen S."/>
            <person name="Zhou L."/>
            <person name="Zhou L."/>
            <person name="Ni X."/>
            <person name="Tian J."/>
            <person name="Zhou Y."/>
            <person name="Sheng Y."/>
            <person name="Liu T."/>
            <person name="Pan Y."/>
            <person name="Xia L."/>
            <person name="Li J."/>
            <person name="Zhao F."/>
            <person name="Cao W."/>
        </authorList>
    </citation>
    <scope>NUCLEOTIDE SEQUENCE</scope>
    <source>
        <strain evidence="2">Rmic-2018</strain>
        <tissue evidence="2">Larvae</tissue>
    </source>
</reference>
<evidence type="ECO:0000259" key="1">
    <source>
        <dbReference type="Pfam" id="PF03184"/>
    </source>
</evidence>
<dbReference type="AlphaFoldDB" id="A0A9J6E0M7"/>
<dbReference type="VEuPathDB" id="VectorBase:LOC119169869"/>
<evidence type="ECO:0000313" key="2">
    <source>
        <dbReference type="EMBL" id="KAH8028103.1"/>
    </source>
</evidence>
<dbReference type="EMBL" id="JABSTU010000006">
    <property type="protein sequence ID" value="KAH8028103.1"/>
    <property type="molecule type" value="Genomic_DNA"/>
</dbReference>
<gene>
    <name evidence="2" type="ORF">HPB51_013150</name>
</gene>